<proteinExistence type="predicted"/>
<dbReference type="EMBL" id="JACVVK020000096">
    <property type="protein sequence ID" value="KAK7493092.1"/>
    <property type="molecule type" value="Genomic_DNA"/>
</dbReference>
<protein>
    <submittedName>
        <fullName evidence="1">Uncharacterized protein</fullName>
    </submittedName>
</protein>
<organism evidence="1 2">
    <name type="scientific">Batillaria attramentaria</name>
    <dbReference type="NCBI Taxonomy" id="370345"/>
    <lineage>
        <taxon>Eukaryota</taxon>
        <taxon>Metazoa</taxon>
        <taxon>Spiralia</taxon>
        <taxon>Lophotrochozoa</taxon>
        <taxon>Mollusca</taxon>
        <taxon>Gastropoda</taxon>
        <taxon>Caenogastropoda</taxon>
        <taxon>Sorbeoconcha</taxon>
        <taxon>Cerithioidea</taxon>
        <taxon>Batillariidae</taxon>
        <taxon>Batillaria</taxon>
    </lineage>
</organism>
<accession>A0ABD0L1Z4</accession>
<reference evidence="1 2" key="1">
    <citation type="journal article" date="2023" name="Sci. Data">
        <title>Genome assembly of the Korean intertidal mud-creeper Batillaria attramentaria.</title>
        <authorList>
            <person name="Patra A.K."/>
            <person name="Ho P.T."/>
            <person name="Jun S."/>
            <person name="Lee S.J."/>
            <person name="Kim Y."/>
            <person name="Won Y.J."/>
        </authorList>
    </citation>
    <scope>NUCLEOTIDE SEQUENCE [LARGE SCALE GENOMIC DNA]</scope>
    <source>
        <strain evidence="1">Wonlab-2016</strain>
    </source>
</reference>
<comment type="caution">
    <text evidence="1">The sequence shown here is derived from an EMBL/GenBank/DDBJ whole genome shotgun (WGS) entry which is preliminary data.</text>
</comment>
<dbReference type="AlphaFoldDB" id="A0ABD0L1Z4"/>
<evidence type="ECO:0000313" key="2">
    <source>
        <dbReference type="Proteomes" id="UP001519460"/>
    </source>
</evidence>
<sequence length="110" mass="12292">MDHNEILQPSTNSIKTTFCRLTGQVQMSVSEFTQTVWRKSPGLGCLENIRQSTINPASTILPRSINYTPSLAETRTSPMVLVLRGKQAGIPLRVWMLGDGVCSLVFKWRV</sequence>
<dbReference type="Proteomes" id="UP001519460">
    <property type="component" value="Unassembled WGS sequence"/>
</dbReference>
<name>A0ABD0L1Z4_9CAEN</name>
<gene>
    <name evidence="1" type="ORF">BaRGS_00015613</name>
</gene>
<evidence type="ECO:0000313" key="1">
    <source>
        <dbReference type="EMBL" id="KAK7493092.1"/>
    </source>
</evidence>
<keyword evidence="2" id="KW-1185">Reference proteome</keyword>